<sequence>MVIFVKEVVLVSESKWYLYMIECANGHLYTGVTVDIERRFSEHESGGPKAAKYLRGKGPLKLVYRELVGDRSGALKRELEIKSWSRKRKLALITH</sequence>
<dbReference type="InterPro" id="IPR050190">
    <property type="entry name" value="UPF0213_domain"/>
</dbReference>
<dbReference type="CDD" id="cd10456">
    <property type="entry name" value="GIY-YIG_UPF0213"/>
    <property type="match status" value="1"/>
</dbReference>
<dbReference type="Proteomes" id="UP000002168">
    <property type="component" value="Chromosome"/>
</dbReference>
<protein>
    <submittedName>
        <fullName evidence="3">Excinuclease ABC C subunit domain protein</fullName>
    </submittedName>
</protein>
<reference evidence="3 4" key="1">
    <citation type="submission" date="2008-02" db="EMBL/GenBank/DDBJ databases">
        <title>Complete sequence of Shewanella woodyi ATCC 51908.</title>
        <authorList>
            <consortium name="US DOE Joint Genome Institute"/>
            <person name="Copeland A."/>
            <person name="Lucas S."/>
            <person name="Lapidus A."/>
            <person name="Glavina del Rio T."/>
            <person name="Dalin E."/>
            <person name="Tice H."/>
            <person name="Bruce D."/>
            <person name="Goodwin L."/>
            <person name="Pitluck S."/>
            <person name="Sims D."/>
            <person name="Brettin T."/>
            <person name="Detter J.C."/>
            <person name="Han C."/>
            <person name="Kuske C.R."/>
            <person name="Schmutz J."/>
            <person name="Larimer F."/>
            <person name="Land M."/>
            <person name="Hauser L."/>
            <person name="Kyrpides N."/>
            <person name="Lykidis A."/>
            <person name="Zhao J.-S."/>
            <person name="Richardson P."/>
        </authorList>
    </citation>
    <scope>NUCLEOTIDE SEQUENCE [LARGE SCALE GENOMIC DNA]</scope>
    <source>
        <strain evidence="4">ATCC 51908 / MS32</strain>
    </source>
</reference>
<evidence type="ECO:0000313" key="4">
    <source>
        <dbReference type="Proteomes" id="UP000002168"/>
    </source>
</evidence>
<comment type="similarity">
    <text evidence="1">Belongs to the UPF0213 family.</text>
</comment>
<gene>
    <name evidence="3" type="ordered locus">Swoo_4762</name>
</gene>
<dbReference type="EMBL" id="CP000961">
    <property type="protein sequence ID" value="ACA89011.1"/>
    <property type="molecule type" value="Genomic_DNA"/>
</dbReference>
<dbReference type="InterPro" id="IPR000305">
    <property type="entry name" value="GIY-YIG_endonuc"/>
</dbReference>
<evidence type="ECO:0000259" key="2">
    <source>
        <dbReference type="PROSITE" id="PS50164"/>
    </source>
</evidence>
<dbReference type="Pfam" id="PF01541">
    <property type="entry name" value="GIY-YIG"/>
    <property type="match status" value="1"/>
</dbReference>
<dbReference type="AlphaFoldDB" id="B1KNY0"/>
<evidence type="ECO:0000256" key="1">
    <source>
        <dbReference type="ARBA" id="ARBA00007435"/>
    </source>
</evidence>
<name>B1KNY0_SHEWM</name>
<dbReference type="PROSITE" id="PS50164">
    <property type="entry name" value="GIY_YIG"/>
    <property type="match status" value="1"/>
</dbReference>
<dbReference type="PANTHER" id="PTHR34477:SF1">
    <property type="entry name" value="UPF0213 PROTEIN YHBQ"/>
    <property type="match status" value="1"/>
</dbReference>
<dbReference type="PANTHER" id="PTHR34477">
    <property type="entry name" value="UPF0213 PROTEIN YHBQ"/>
    <property type="match status" value="1"/>
</dbReference>
<dbReference type="KEGG" id="swd:Swoo_4762"/>
<dbReference type="eggNOG" id="COG2827">
    <property type="taxonomic scope" value="Bacteria"/>
</dbReference>
<evidence type="ECO:0000313" key="3">
    <source>
        <dbReference type="EMBL" id="ACA89011.1"/>
    </source>
</evidence>
<accession>B1KNY0</accession>
<dbReference type="Gene3D" id="3.40.1440.10">
    <property type="entry name" value="GIY-YIG endonuclease"/>
    <property type="match status" value="1"/>
</dbReference>
<organism evidence="3 4">
    <name type="scientific">Shewanella woodyi (strain ATCC 51908 / MS32)</name>
    <dbReference type="NCBI Taxonomy" id="392500"/>
    <lineage>
        <taxon>Bacteria</taxon>
        <taxon>Pseudomonadati</taxon>
        <taxon>Pseudomonadota</taxon>
        <taxon>Gammaproteobacteria</taxon>
        <taxon>Alteromonadales</taxon>
        <taxon>Shewanellaceae</taxon>
        <taxon>Shewanella</taxon>
    </lineage>
</organism>
<dbReference type="HOGENOM" id="CLU_135650_0_1_6"/>
<feature type="domain" description="GIY-YIG" evidence="2">
    <location>
        <begin position="14"/>
        <end position="91"/>
    </location>
</feature>
<proteinExistence type="inferred from homology"/>
<keyword evidence="4" id="KW-1185">Reference proteome</keyword>
<dbReference type="STRING" id="392500.Swoo_4762"/>
<dbReference type="InterPro" id="IPR035901">
    <property type="entry name" value="GIY-YIG_endonuc_sf"/>
</dbReference>
<dbReference type="SUPFAM" id="SSF82771">
    <property type="entry name" value="GIY-YIG endonuclease"/>
    <property type="match status" value="1"/>
</dbReference>